<dbReference type="InterPro" id="IPR057129">
    <property type="entry name" value="MIAC"/>
</dbReference>
<dbReference type="Ensembl" id="ENSDLAT00005069896.1">
    <property type="protein sequence ID" value="ENSDLAP00005072306.1"/>
    <property type="gene ID" value="ENSDLAG00005031473.1"/>
</dbReference>
<sequence>MDRAADPRRPFLLSSVTAKMHTTSCMVRKTSTVVAIPSVGGDLRWDELSRGGGHQC</sequence>
<dbReference type="Pfam" id="PF23701">
    <property type="entry name" value="MIAC"/>
    <property type="match status" value="1"/>
</dbReference>
<protein>
    <submittedName>
        <fullName evidence="1">Uncharacterized protein</fullName>
    </submittedName>
</protein>
<accession>A0A8P4KF73</accession>
<evidence type="ECO:0000313" key="1">
    <source>
        <dbReference type="Ensembl" id="ENSDLAP00005072306.1"/>
    </source>
</evidence>
<keyword evidence="2" id="KW-1185">Reference proteome</keyword>
<dbReference type="GeneTree" id="ENSGT01060000253321"/>
<organism evidence="1 2">
    <name type="scientific">Dicentrarchus labrax</name>
    <name type="common">European seabass</name>
    <name type="synonym">Morone labrax</name>
    <dbReference type="NCBI Taxonomy" id="13489"/>
    <lineage>
        <taxon>Eukaryota</taxon>
        <taxon>Metazoa</taxon>
        <taxon>Chordata</taxon>
        <taxon>Craniata</taxon>
        <taxon>Vertebrata</taxon>
        <taxon>Euteleostomi</taxon>
        <taxon>Actinopterygii</taxon>
        <taxon>Neopterygii</taxon>
        <taxon>Teleostei</taxon>
        <taxon>Neoteleostei</taxon>
        <taxon>Acanthomorphata</taxon>
        <taxon>Eupercaria</taxon>
        <taxon>Moronidae</taxon>
        <taxon>Dicentrarchus</taxon>
    </lineage>
</organism>
<reference evidence="1" key="2">
    <citation type="submission" date="2025-09" db="UniProtKB">
        <authorList>
            <consortium name="Ensembl"/>
        </authorList>
    </citation>
    <scope>IDENTIFICATION</scope>
</reference>
<dbReference type="Proteomes" id="UP000694389">
    <property type="component" value="Unassembled WGS sequence"/>
</dbReference>
<dbReference type="AlphaFoldDB" id="A0A8P4KF73"/>
<evidence type="ECO:0000313" key="2">
    <source>
        <dbReference type="Proteomes" id="UP000694389"/>
    </source>
</evidence>
<proteinExistence type="predicted"/>
<name>A0A8P4KF73_DICLA</name>
<reference evidence="1" key="1">
    <citation type="submission" date="2025-08" db="UniProtKB">
        <authorList>
            <consortium name="Ensembl"/>
        </authorList>
    </citation>
    <scope>IDENTIFICATION</scope>
</reference>